<dbReference type="Proteomes" id="UP000189701">
    <property type="component" value="Unplaced"/>
</dbReference>
<dbReference type="RefSeq" id="XP_009782389.1">
    <property type="nucleotide sequence ID" value="XM_009784087.1"/>
</dbReference>
<gene>
    <name evidence="2" type="primary">LOC104231137</name>
</gene>
<reference evidence="2" key="2">
    <citation type="submission" date="2025-08" db="UniProtKB">
        <authorList>
            <consortium name="RefSeq"/>
        </authorList>
    </citation>
    <scope>IDENTIFICATION</scope>
    <source>
        <tissue evidence="2">Leaf</tissue>
    </source>
</reference>
<organism evidence="1 2">
    <name type="scientific">Nicotiana sylvestris</name>
    <name type="common">Wood tobacco</name>
    <name type="synonym">South American tobacco</name>
    <dbReference type="NCBI Taxonomy" id="4096"/>
    <lineage>
        <taxon>Eukaryota</taxon>
        <taxon>Viridiplantae</taxon>
        <taxon>Streptophyta</taxon>
        <taxon>Embryophyta</taxon>
        <taxon>Tracheophyta</taxon>
        <taxon>Spermatophyta</taxon>
        <taxon>Magnoliopsida</taxon>
        <taxon>eudicotyledons</taxon>
        <taxon>Gunneridae</taxon>
        <taxon>Pentapetalae</taxon>
        <taxon>asterids</taxon>
        <taxon>lamiids</taxon>
        <taxon>Solanales</taxon>
        <taxon>Solanaceae</taxon>
        <taxon>Nicotianoideae</taxon>
        <taxon>Nicotianeae</taxon>
        <taxon>Nicotiana</taxon>
    </lineage>
</organism>
<accession>A0A1U7X675</accession>
<sequence>MILLSIAPLETLNSFSFRFLRLISKNLLHLIKIVVILRTTPFKAINFPSYENYNEYLLKLLGIEEVINLERFVHGASARNTALCMPMVNWYKELKQATTIPEKEIQNESSTI</sequence>
<dbReference type="STRING" id="4096.A0A1U7X675"/>
<name>A0A1U7X675_NICSY</name>
<evidence type="ECO:0000313" key="1">
    <source>
        <dbReference type="Proteomes" id="UP000189701"/>
    </source>
</evidence>
<protein>
    <submittedName>
        <fullName evidence="2">Uncharacterized protein LOC104231137</fullName>
    </submittedName>
</protein>
<reference evidence="1" key="1">
    <citation type="journal article" date="2013" name="Genome Biol.">
        <title>Reference genomes and transcriptomes of Nicotiana sylvestris and Nicotiana tomentosiformis.</title>
        <authorList>
            <person name="Sierro N."/>
            <person name="Battey J.N."/>
            <person name="Ouadi S."/>
            <person name="Bovet L."/>
            <person name="Goepfert S."/>
            <person name="Bakaher N."/>
            <person name="Peitsch M.C."/>
            <person name="Ivanov N.V."/>
        </authorList>
    </citation>
    <scope>NUCLEOTIDE SEQUENCE [LARGE SCALE GENOMIC DNA]</scope>
</reference>
<evidence type="ECO:0000313" key="2">
    <source>
        <dbReference type="RefSeq" id="XP_009782389.1"/>
    </source>
</evidence>
<dbReference type="AlphaFoldDB" id="A0A1U7X675"/>
<proteinExistence type="predicted"/>
<keyword evidence="1" id="KW-1185">Reference proteome</keyword>